<dbReference type="InParanoid" id="E4WS82"/>
<gene>
    <name evidence="7" type="ORF">GSOID_T00000617001</name>
</gene>
<keyword evidence="4" id="KW-0119">Carbohydrate metabolism</keyword>
<keyword evidence="2" id="KW-0808">Transferase</keyword>
<dbReference type="EMBL" id="FN653015">
    <property type="protein sequence ID" value="CBY20615.1"/>
    <property type="molecule type" value="Genomic_DNA"/>
</dbReference>
<protein>
    <recommendedName>
        <fullName evidence="1">peptide-O-fucosyltransferase</fullName>
        <ecNumber evidence="1">2.4.1.221</ecNumber>
    </recommendedName>
</protein>
<dbReference type="InterPro" id="IPR019378">
    <property type="entry name" value="GDP-Fuc_O-FucTrfase"/>
</dbReference>
<proteinExistence type="predicted"/>
<organism evidence="7">
    <name type="scientific">Oikopleura dioica</name>
    <name type="common">Tunicate</name>
    <dbReference type="NCBI Taxonomy" id="34765"/>
    <lineage>
        <taxon>Eukaryota</taxon>
        <taxon>Metazoa</taxon>
        <taxon>Chordata</taxon>
        <taxon>Tunicata</taxon>
        <taxon>Appendicularia</taxon>
        <taxon>Copelata</taxon>
        <taxon>Oikopleuridae</taxon>
        <taxon>Oikopleura</taxon>
    </lineage>
</organism>
<evidence type="ECO:0000256" key="1">
    <source>
        <dbReference type="ARBA" id="ARBA00012196"/>
    </source>
</evidence>
<dbReference type="CDD" id="cd11296">
    <property type="entry name" value="O-FucT_like"/>
    <property type="match status" value="1"/>
</dbReference>
<evidence type="ECO:0000256" key="5">
    <source>
        <dbReference type="ARBA" id="ARBA00047273"/>
    </source>
</evidence>
<dbReference type="EC" id="2.4.1.221" evidence="1"/>
<dbReference type="GO" id="GO:0006004">
    <property type="term" value="P:fucose metabolic process"/>
    <property type="evidence" value="ECO:0007669"/>
    <property type="project" value="UniProtKB-KW"/>
</dbReference>
<comment type="catalytic activity">
    <reaction evidence="5">
        <text>L-threonyl-[protein] + GDP-beta-L-fucose = 3-O-(alpha-L-fucosyl)-L-threonyl-[protein] + GDP + H(+)</text>
        <dbReference type="Rhea" id="RHEA:70491"/>
        <dbReference type="Rhea" id="RHEA-COMP:11060"/>
        <dbReference type="Rhea" id="RHEA-COMP:17915"/>
        <dbReference type="ChEBI" id="CHEBI:15378"/>
        <dbReference type="ChEBI" id="CHEBI:30013"/>
        <dbReference type="ChEBI" id="CHEBI:57273"/>
        <dbReference type="ChEBI" id="CHEBI:58189"/>
        <dbReference type="ChEBI" id="CHEBI:189631"/>
        <dbReference type="EC" id="2.4.1.221"/>
    </reaction>
    <physiologicalReaction direction="left-to-right" evidence="5">
        <dbReference type="Rhea" id="RHEA:70492"/>
    </physiologicalReaction>
</comment>
<accession>E4WS82</accession>
<evidence type="ECO:0000313" key="8">
    <source>
        <dbReference type="Proteomes" id="UP000001307"/>
    </source>
</evidence>
<evidence type="ECO:0000256" key="3">
    <source>
        <dbReference type="ARBA" id="ARBA00023253"/>
    </source>
</evidence>
<name>E4WS82_OIKDI</name>
<evidence type="ECO:0000256" key="4">
    <source>
        <dbReference type="ARBA" id="ARBA00023277"/>
    </source>
</evidence>
<evidence type="ECO:0000256" key="6">
    <source>
        <dbReference type="ARBA" id="ARBA00048647"/>
    </source>
</evidence>
<evidence type="ECO:0000313" key="7">
    <source>
        <dbReference type="EMBL" id="CBY20615.1"/>
    </source>
</evidence>
<dbReference type="Pfam" id="PF10250">
    <property type="entry name" value="O-FucT"/>
    <property type="match status" value="1"/>
</dbReference>
<comment type="catalytic activity">
    <reaction evidence="6">
        <text>L-seryl-[protein] + GDP-beta-L-fucose = 3-O-(alpha-L-fucosyl)-L-seryl-[protein] + GDP + H(+)</text>
        <dbReference type="Rhea" id="RHEA:63644"/>
        <dbReference type="Rhea" id="RHEA-COMP:9863"/>
        <dbReference type="Rhea" id="RHEA-COMP:17914"/>
        <dbReference type="ChEBI" id="CHEBI:15378"/>
        <dbReference type="ChEBI" id="CHEBI:29999"/>
        <dbReference type="ChEBI" id="CHEBI:57273"/>
        <dbReference type="ChEBI" id="CHEBI:58189"/>
        <dbReference type="ChEBI" id="CHEBI:189632"/>
        <dbReference type="EC" id="2.4.1.221"/>
    </reaction>
    <physiologicalReaction direction="left-to-right" evidence="6">
        <dbReference type="Rhea" id="RHEA:63645"/>
    </physiologicalReaction>
</comment>
<evidence type="ECO:0000256" key="2">
    <source>
        <dbReference type="ARBA" id="ARBA00022679"/>
    </source>
</evidence>
<dbReference type="Proteomes" id="UP000001307">
    <property type="component" value="Unassembled WGS sequence"/>
</dbReference>
<keyword evidence="8" id="KW-1185">Reference proteome</keyword>
<dbReference type="AlphaFoldDB" id="E4WS82"/>
<sequence length="336" mass="38778">MNIGNNCGRHFQSYFKAKRGYCTDLTKARFHALFNFFSMSFVPGQELKKDKHVCHLENSIPDDKLLPEVGPIHLPTSERVLKRFYASEGKCALWLFPFHCIQFNDSLKGNAISDDHLNDSPDLSSESDGDLMQRIIRATPRPQYLRNIAKSFIKNVIEQKMLNGKYLALHWRYNHGDWLFHCERTLKHKKSPVCDAVLETIDKPKMIAAEIVEFFNARPELEGIYIAAPLEERPLIDAIKSSIGETVPIFIGDSLMTHMLSMYPNCKWMKDNFHDIFSSLEQEICSLSDTFLYSAGSSWSRNIMMERHAQNIPNEKSWENVGLFFKALKKLHPESK</sequence>
<keyword evidence="3" id="KW-0294">Fucose metabolism</keyword>
<reference evidence="7" key="1">
    <citation type="journal article" date="2010" name="Science">
        <title>Plasticity of animal genome architecture unmasked by rapid evolution of a pelagic tunicate.</title>
        <authorList>
            <person name="Denoeud F."/>
            <person name="Henriet S."/>
            <person name="Mungpakdee S."/>
            <person name="Aury J.M."/>
            <person name="Da Silva C."/>
            <person name="Brinkmann H."/>
            <person name="Mikhaleva J."/>
            <person name="Olsen L.C."/>
            <person name="Jubin C."/>
            <person name="Canestro C."/>
            <person name="Bouquet J.M."/>
            <person name="Danks G."/>
            <person name="Poulain J."/>
            <person name="Campsteijn C."/>
            <person name="Adamski M."/>
            <person name="Cross I."/>
            <person name="Yadetie F."/>
            <person name="Muffato M."/>
            <person name="Louis A."/>
            <person name="Butcher S."/>
            <person name="Tsagkogeorga G."/>
            <person name="Konrad A."/>
            <person name="Singh S."/>
            <person name="Jensen M.F."/>
            <person name="Cong E.H."/>
            <person name="Eikeseth-Otteraa H."/>
            <person name="Noel B."/>
            <person name="Anthouard V."/>
            <person name="Porcel B.M."/>
            <person name="Kachouri-Lafond R."/>
            <person name="Nishino A."/>
            <person name="Ugolini M."/>
            <person name="Chourrout P."/>
            <person name="Nishida H."/>
            <person name="Aasland R."/>
            <person name="Huzurbazar S."/>
            <person name="Westhof E."/>
            <person name="Delsuc F."/>
            <person name="Lehrach H."/>
            <person name="Reinhardt R."/>
            <person name="Weissenbach J."/>
            <person name="Roy S.W."/>
            <person name="Artiguenave F."/>
            <person name="Postlethwait J.H."/>
            <person name="Manak J.R."/>
            <person name="Thompson E.M."/>
            <person name="Jaillon O."/>
            <person name="Du Pasquier L."/>
            <person name="Boudinot P."/>
            <person name="Liberles D.A."/>
            <person name="Volff J.N."/>
            <person name="Philippe H."/>
            <person name="Lenhard B."/>
            <person name="Roest Crollius H."/>
            <person name="Wincker P."/>
            <person name="Chourrout D."/>
        </authorList>
    </citation>
    <scope>NUCLEOTIDE SEQUENCE [LARGE SCALE GENOMIC DNA]</scope>
</reference>
<dbReference type="GO" id="GO:0046922">
    <property type="term" value="F:peptide-O-fucosyltransferase activity"/>
    <property type="evidence" value="ECO:0007669"/>
    <property type="project" value="UniProtKB-EC"/>
</dbReference>
<dbReference type="Gene3D" id="3.40.50.11350">
    <property type="match status" value="1"/>
</dbReference>